<evidence type="ECO:0000256" key="1">
    <source>
        <dbReference type="PROSITE-ProRule" id="PRU00723"/>
    </source>
</evidence>
<evidence type="ECO:0000313" key="4">
    <source>
        <dbReference type="EMBL" id="KAF5663164.1"/>
    </source>
</evidence>
<feature type="region of interest" description="Disordered" evidence="2">
    <location>
        <begin position="272"/>
        <end position="323"/>
    </location>
</feature>
<feature type="compositionally biased region" description="Basic and acidic residues" evidence="2">
    <location>
        <begin position="304"/>
        <end position="315"/>
    </location>
</feature>
<organism evidence="4 5">
    <name type="scientific">Fusarium circinatum</name>
    <name type="common">Pitch canker fungus</name>
    <name type="synonym">Gibberella circinata</name>
    <dbReference type="NCBI Taxonomy" id="48490"/>
    <lineage>
        <taxon>Eukaryota</taxon>
        <taxon>Fungi</taxon>
        <taxon>Dikarya</taxon>
        <taxon>Ascomycota</taxon>
        <taxon>Pezizomycotina</taxon>
        <taxon>Sordariomycetes</taxon>
        <taxon>Hypocreomycetidae</taxon>
        <taxon>Hypocreales</taxon>
        <taxon>Nectriaceae</taxon>
        <taxon>Fusarium</taxon>
        <taxon>Fusarium fujikuroi species complex</taxon>
    </lineage>
</organism>
<name>A0A8H5T607_FUSCI</name>
<keyword evidence="1" id="KW-0479">Metal-binding</keyword>
<dbReference type="Proteomes" id="UP000572754">
    <property type="component" value="Unassembled WGS sequence"/>
</dbReference>
<keyword evidence="1" id="KW-0862">Zinc</keyword>
<dbReference type="GO" id="GO:0008270">
    <property type="term" value="F:zinc ion binding"/>
    <property type="evidence" value="ECO:0007669"/>
    <property type="project" value="UniProtKB-KW"/>
</dbReference>
<reference evidence="4 5" key="2">
    <citation type="submission" date="2020-05" db="EMBL/GenBank/DDBJ databases">
        <title>Identification and distribution of gene clusters putatively required for synthesis of sphingolipid metabolism inhibitors in phylogenetically diverse species of the filamentous fungus Fusarium.</title>
        <authorList>
            <person name="Kim H.-S."/>
            <person name="Busman M."/>
            <person name="Brown D.W."/>
            <person name="Divon H."/>
            <person name="Uhlig S."/>
            <person name="Proctor R.H."/>
        </authorList>
    </citation>
    <scope>NUCLEOTIDE SEQUENCE [LARGE SCALE GENOMIC DNA]</scope>
    <source>
        <strain evidence="4 5">NRRL 25331</strain>
    </source>
</reference>
<feature type="zinc finger region" description="C3H1-type" evidence="1">
    <location>
        <begin position="182"/>
        <end position="210"/>
    </location>
</feature>
<evidence type="ECO:0000259" key="3">
    <source>
        <dbReference type="PROSITE" id="PS50103"/>
    </source>
</evidence>
<dbReference type="PROSITE" id="PS50103">
    <property type="entry name" value="ZF_C3H1"/>
    <property type="match status" value="1"/>
</dbReference>
<gene>
    <name evidence="4" type="ORF">FCIRC_11261</name>
</gene>
<feature type="domain" description="C3H1-type" evidence="3">
    <location>
        <begin position="182"/>
        <end position="210"/>
    </location>
</feature>
<dbReference type="EMBL" id="JAAQPE010000437">
    <property type="protein sequence ID" value="KAF5663164.1"/>
    <property type="molecule type" value="Genomic_DNA"/>
</dbReference>
<reference evidence="5" key="1">
    <citation type="journal article" date="2020" name="BMC Genomics">
        <title>Correction to: Identification and distribution of gene clusters required for synthesis of sphingolipid metabolism inhibitors in diverse species of the filamentous fungus Fusarium.</title>
        <authorList>
            <person name="Kim H.S."/>
            <person name="Lohmar J.M."/>
            <person name="Busman M."/>
            <person name="Brown D.W."/>
            <person name="Naumann T.A."/>
            <person name="Divon H.H."/>
            <person name="Lysoe E."/>
            <person name="Uhlig S."/>
            <person name="Proctor R.H."/>
        </authorList>
    </citation>
    <scope>NUCLEOTIDE SEQUENCE [LARGE SCALE GENOMIC DNA]</scope>
    <source>
        <strain evidence="5">NRRL 25331</strain>
    </source>
</reference>
<feature type="region of interest" description="Disordered" evidence="2">
    <location>
        <begin position="143"/>
        <end position="162"/>
    </location>
</feature>
<evidence type="ECO:0000256" key="2">
    <source>
        <dbReference type="SAM" id="MobiDB-lite"/>
    </source>
</evidence>
<feature type="compositionally biased region" description="Polar residues" evidence="2">
    <location>
        <begin position="145"/>
        <end position="159"/>
    </location>
</feature>
<sequence length="323" mass="35814">MGIKPQFFLVRPGAEQITPNGQVLSQPATAVPLIPADLLPEWIEVIGAPRSLSPDETRDMGNLGVFHAELDTYKLRFAPITRDGASNSDESDTSEERATEFRPGPCAVGVSSSHNYYEKPKPTATTTTTTTQLDTHNYKLKPVQGLSSSRHNPANQQQPAHLRPASLQETPQIPTNTTAPSSQLPSPCRHWCHHGVCKWGRDCHYEHVMPITAEGLGEVGLTGFPDWWLQAQGLVPMSPKALRAADASHGRRTARKIENILRRKQRARVLAQRRDVHSADLEEESEAEDEYEDEDEDGEDVEEEVVKLEPKRGGEEGILINLD</sequence>
<evidence type="ECO:0000313" key="5">
    <source>
        <dbReference type="Proteomes" id="UP000572754"/>
    </source>
</evidence>
<feature type="region of interest" description="Disordered" evidence="2">
    <location>
        <begin position="81"/>
        <end position="130"/>
    </location>
</feature>
<dbReference type="InterPro" id="IPR000571">
    <property type="entry name" value="Znf_CCCH"/>
</dbReference>
<keyword evidence="1" id="KW-0863">Zinc-finger</keyword>
<keyword evidence="5" id="KW-1185">Reference proteome</keyword>
<comment type="caution">
    <text evidence="4">The sequence shown here is derived from an EMBL/GenBank/DDBJ whole genome shotgun (WGS) entry which is preliminary data.</text>
</comment>
<protein>
    <submittedName>
        <fullName evidence="4">Transcription factor</fullName>
    </submittedName>
</protein>
<proteinExistence type="predicted"/>
<dbReference type="AlphaFoldDB" id="A0A8H5T607"/>
<feature type="compositionally biased region" description="Acidic residues" evidence="2">
    <location>
        <begin position="281"/>
        <end position="303"/>
    </location>
</feature>
<accession>A0A8H5T607</accession>